<evidence type="ECO:0000313" key="3">
    <source>
        <dbReference type="Proteomes" id="UP000265618"/>
    </source>
</evidence>
<feature type="region of interest" description="Disordered" evidence="1">
    <location>
        <begin position="95"/>
        <end position="114"/>
    </location>
</feature>
<gene>
    <name evidence="2" type="ORF">KIPB_014305</name>
</gene>
<feature type="non-terminal residue" evidence="2">
    <location>
        <position position="1"/>
    </location>
</feature>
<organism evidence="2 3">
    <name type="scientific">Kipferlia bialata</name>
    <dbReference type="NCBI Taxonomy" id="797122"/>
    <lineage>
        <taxon>Eukaryota</taxon>
        <taxon>Metamonada</taxon>
        <taxon>Carpediemonas-like organisms</taxon>
        <taxon>Kipferlia</taxon>
    </lineage>
</organism>
<proteinExistence type="predicted"/>
<dbReference type="Proteomes" id="UP000265618">
    <property type="component" value="Unassembled WGS sequence"/>
</dbReference>
<keyword evidence="3" id="KW-1185">Reference proteome</keyword>
<reference evidence="2 3" key="1">
    <citation type="journal article" date="2018" name="PLoS ONE">
        <title>The draft genome of Kipferlia bialata reveals reductive genome evolution in fornicate parasites.</title>
        <authorList>
            <person name="Tanifuji G."/>
            <person name="Takabayashi S."/>
            <person name="Kume K."/>
            <person name="Takagi M."/>
            <person name="Nakayama T."/>
            <person name="Kamikawa R."/>
            <person name="Inagaki Y."/>
            <person name="Hashimoto T."/>
        </authorList>
    </citation>
    <scope>NUCLEOTIDE SEQUENCE [LARGE SCALE GENOMIC DNA]</scope>
    <source>
        <strain evidence="2">NY0173</strain>
    </source>
</reference>
<accession>A0A391NT50</accession>
<comment type="caution">
    <text evidence="2">The sequence shown here is derived from an EMBL/GenBank/DDBJ whole genome shotgun (WGS) entry which is preliminary data.</text>
</comment>
<dbReference type="EMBL" id="BDIP01007267">
    <property type="protein sequence ID" value="GCA64454.1"/>
    <property type="molecule type" value="Genomic_DNA"/>
</dbReference>
<feature type="compositionally biased region" description="Acidic residues" evidence="1">
    <location>
        <begin position="22"/>
        <end position="33"/>
    </location>
</feature>
<evidence type="ECO:0000313" key="2">
    <source>
        <dbReference type="EMBL" id="GCA64454.1"/>
    </source>
</evidence>
<feature type="region of interest" description="Disordered" evidence="1">
    <location>
        <begin position="14"/>
        <end position="39"/>
    </location>
</feature>
<name>A0A391NT50_9EUKA</name>
<evidence type="ECO:0000256" key="1">
    <source>
        <dbReference type="SAM" id="MobiDB-lite"/>
    </source>
</evidence>
<protein>
    <submittedName>
        <fullName evidence="2">Uncharacterized protein</fullName>
    </submittedName>
</protein>
<dbReference type="AlphaFoldDB" id="A0A391NT50"/>
<sequence length="114" mass="12872">AELQAAVRGSDILMGIVSTGDSEGESEDPSQESDDLKEARNTRVYWKGYQMRSDAAFWESIPSVRAKVDKYIQDEPESTHDGYYRSDYGYYGGYMESRLESSTESNSDTESEPQ</sequence>